<dbReference type="AlphaFoldDB" id="A0A9P7BJV4"/>
<feature type="domain" description="ETF-QO/FixC ubiquinone-binding" evidence="6">
    <location>
        <begin position="53"/>
        <end position="146"/>
    </location>
</feature>
<evidence type="ECO:0000256" key="4">
    <source>
        <dbReference type="ARBA" id="ARBA00023002"/>
    </source>
</evidence>
<comment type="caution">
    <text evidence="7">The sequence shown here is derived from an EMBL/GenBank/DDBJ whole genome shotgun (WGS) entry which is preliminary data.</text>
</comment>
<evidence type="ECO:0000256" key="2">
    <source>
        <dbReference type="ARBA" id="ARBA00022630"/>
    </source>
</evidence>
<evidence type="ECO:0000259" key="6">
    <source>
        <dbReference type="Pfam" id="PF21162"/>
    </source>
</evidence>
<name>A0A9P7BJV4_RHIOR</name>
<evidence type="ECO:0000313" key="7">
    <source>
        <dbReference type="EMBL" id="KAG1282869.1"/>
    </source>
</evidence>
<keyword evidence="5" id="KW-0479">Metal-binding</keyword>
<keyword evidence="3 5" id="KW-0274">FAD</keyword>
<dbReference type="Proteomes" id="UP000716291">
    <property type="component" value="Unassembled WGS sequence"/>
</dbReference>
<evidence type="ECO:0000256" key="5">
    <source>
        <dbReference type="RuleBase" id="RU366068"/>
    </source>
</evidence>
<organism evidence="7 8">
    <name type="scientific">Rhizopus oryzae</name>
    <name type="common">Mucormycosis agent</name>
    <name type="synonym">Rhizopus arrhizus var. delemar</name>
    <dbReference type="NCBI Taxonomy" id="64495"/>
    <lineage>
        <taxon>Eukaryota</taxon>
        <taxon>Fungi</taxon>
        <taxon>Fungi incertae sedis</taxon>
        <taxon>Mucoromycota</taxon>
        <taxon>Mucoromycotina</taxon>
        <taxon>Mucoromycetes</taxon>
        <taxon>Mucorales</taxon>
        <taxon>Mucorineae</taxon>
        <taxon>Rhizopodaceae</taxon>
        <taxon>Rhizopus</taxon>
    </lineage>
</organism>
<comment type="catalytic activity">
    <reaction evidence="5">
        <text>a ubiquinone + reduced [electron-transfer flavoprotein] = a ubiquinol + oxidized [electron-transfer flavoprotein] + H(+)</text>
        <dbReference type="Rhea" id="RHEA:24052"/>
        <dbReference type="Rhea" id="RHEA-COMP:9565"/>
        <dbReference type="Rhea" id="RHEA-COMP:9566"/>
        <dbReference type="Rhea" id="RHEA-COMP:10685"/>
        <dbReference type="Rhea" id="RHEA-COMP:10686"/>
        <dbReference type="ChEBI" id="CHEBI:15378"/>
        <dbReference type="ChEBI" id="CHEBI:16389"/>
        <dbReference type="ChEBI" id="CHEBI:17976"/>
        <dbReference type="ChEBI" id="CHEBI:57692"/>
        <dbReference type="ChEBI" id="CHEBI:58307"/>
        <dbReference type="EC" id="1.5.5.1"/>
    </reaction>
</comment>
<gene>
    <name evidence="7" type="ORF">G6F64_014388</name>
</gene>
<dbReference type="Pfam" id="PF21162">
    <property type="entry name" value="ETFQO_UQ-bd"/>
    <property type="match status" value="1"/>
</dbReference>
<evidence type="ECO:0000256" key="1">
    <source>
        <dbReference type="ARBA" id="ARBA00001974"/>
    </source>
</evidence>
<keyword evidence="5" id="KW-0249">Electron transport</keyword>
<dbReference type="InterPro" id="IPR040156">
    <property type="entry name" value="ETF-QO"/>
</dbReference>
<sequence>MGVARDGSHTDHYQPGMELHARYTVFGEGARGQLGRQLIERFKLDDGRAPQAYGIGIKEMWEVDPAQSKPGLVIHTAGWPLDSDTYGGSFLYHLDNNLVAVGMIVGLDYANPWLSPFDEFQRYKTHPAIRGTFEGGKRIAYGARAITAGGPLPAS</sequence>
<dbReference type="PANTHER" id="PTHR10617:SF107">
    <property type="entry name" value="ELECTRON TRANSFER FLAVOPROTEIN-UBIQUINONE OXIDOREDUCTASE, MITOCHONDRIAL"/>
    <property type="match status" value="1"/>
</dbReference>
<dbReference type="SUPFAM" id="SSF54373">
    <property type="entry name" value="FAD-linked reductases, C-terminal domain"/>
    <property type="match status" value="1"/>
</dbReference>
<keyword evidence="5" id="KW-0408">Iron</keyword>
<keyword evidence="8" id="KW-1185">Reference proteome</keyword>
<comment type="function">
    <text evidence="5">Accepts electrons from ETF and reduces ubiquinone.</text>
</comment>
<dbReference type="Gene3D" id="3.30.9.90">
    <property type="match status" value="1"/>
</dbReference>
<proteinExistence type="predicted"/>
<keyword evidence="2 5" id="KW-0285">Flavoprotein</keyword>
<dbReference type="PANTHER" id="PTHR10617">
    <property type="entry name" value="ELECTRON TRANSFER FLAVOPROTEIN-UBIQUINONE OXIDOREDUCTASE"/>
    <property type="match status" value="1"/>
</dbReference>
<dbReference type="EMBL" id="JAANQT010008203">
    <property type="protein sequence ID" value="KAG1282869.1"/>
    <property type="molecule type" value="Genomic_DNA"/>
</dbReference>
<dbReference type="InterPro" id="IPR049398">
    <property type="entry name" value="ETF-QO/FixC_UQ-bd"/>
</dbReference>
<accession>A0A9P7BJV4</accession>
<comment type="cofactor">
    <cofactor evidence="5">
        <name>[4Fe-4S] cluster</name>
        <dbReference type="ChEBI" id="CHEBI:49883"/>
    </cofactor>
    <text evidence="5">Binds 1 [4Fe-4S] cluster.</text>
</comment>
<dbReference type="EC" id="1.5.5.1" evidence="5"/>
<reference evidence="7" key="1">
    <citation type="journal article" date="2020" name="Microb. Genom.">
        <title>Genetic diversity of clinical and environmental Mucorales isolates obtained from an investigation of mucormycosis cases among solid organ transplant recipients.</title>
        <authorList>
            <person name="Nguyen M.H."/>
            <person name="Kaul D."/>
            <person name="Muto C."/>
            <person name="Cheng S.J."/>
            <person name="Richter R.A."/>
            <person name="Bruno V.M."/>
            <person name="Liu G."/>
            <person name="Beyhan S."/>
            <person name="Sundermann A.J."/>
            <person name="Mounaud S."/>
            <person name="Pasculle A.W."/>
            <person name="Nierman W.C."/>
            <person name="Driscoll E."/>
            <person name="Cumbie R."/>
            <person name="Clancy C.J."/>
            <person name="Dupont C.L."/>
        </authorList>
    </citation>
    <scope>NUCLEOTIDE SEQUENCE</scope>
    <source>
        <strain evidence="7">GL11</strain>
    </source>
</reference>
<dbReference type="GO" id="GO:0046872">
    <property type="term" value="F:metal ion binding"/>
    <property type="evidence" value="ECO:0007669"/>
    <property type="project" value="UniProtKB-KW"/>
</dbReference>
<comment type="cofactor">
    <cofactor evidence="1 5">
        <name>FAD</name>
        <dbReference type="ChEBI" id="CHEBI:57692"/>
    </cofactor>
</comment>
<keyword evidence="4 5" id="KW-0560">Oxidoreductase</keyword>
<keyword evidence="5" id="KW-0813">Transport</keyword>
<dbReference type="GO" id="GO:0004174">
    <property type="term" value="F:electron-transferring-flavoprotein dehydrogenase activity"/>
    <property type="evidence" value="ECO:0007669"/>
    <property type="project" value="UniProtKB-UniRule"/>
</dbReference>
<protein>
    <recommendedName>
        <fullName evidence="5">Electron transfer flavoprotein-ubiquinone oxidoreductase</fullName>
        <shortName evidence="5">ETF-QO</shortName>
        <ecNumber evidence="5">1.5.5.1</ecNumber>
    </recommendedName>
</protein>
<dbReference type="GO" id="GO:0051539">
    <property type="term" value="F:4 iron, 4 sulfur cluster binding"/>
    <property type="evidence" value="ECO:0007669"/>
    <property type="project" value="UniProtKB-UniRule"/>
</dbReference>
<evidence type="ECO:0000313" key="8">
    <source>
        <dbReference type="Proteomes" id="UP000716291"/>
    </source>
</evidence>
<evidence type="ECO:0000256" key="3">
    <source>
        <dbReference type="ARBA" id="ARBA00022827"/>
    </source>
</evidence>
<keyword evidence="5" id="KW-0830">Ubiquinone</keyword>
<keyword evidence="5" id="KW-0411">Iron-sulfur</keyword>